<accession>A0A4P9WTN6</accession>
<feature type="compositionally biased region" description="Pro residues" evidence="1">
    <location>
        <begin position="118"/>
        <end position="128"/>
    </location>
</feature>
<feature type="compositionally biased region" description="Low complexity" evidence="1">
    <location>
        <begin position="108"/>
        <end position="117"/>
    </location>
</feature>
<evidence type="ECO:0000313" key="2">
    <source>
        <dbReference type="EMBL" id="RKO96661.1"/>
    </source>
</evidence>
<dbReference type="AlphaFoldDB" id="A0A4P9WTN6"/>
<feature type="region of interest" description="Disordered" evidence="1">
    <location>
        <begin position="100"/>
        <end position="145"/>
    </location>
</feature>
<evidence type="ECO:0000256" key="1">
    <source>
        <dbReference type="SAM" id="MobiDB-lite"/>
    </source>
</evidence>
<organism evidence="2 3">
    <name type="scientific">Caulochytrium protostelioides</name>
    <dbReference type="NCBI Taxonomy" id="1555241"/>
    <lineage>
        <taxon>Eukaryota</taxon>
        <taxon>Fungi</taxon>
        <taxon>Fungi incertae sedis</taxon>
        <taxon>Chytridiomycota</taxon>
        <taxon>Chytridiomycota incertae sedis</taxon>
        <taxon>Chytridiomycetes</taxon>
        <taxon>Caulochytriales</taxon>
        <taxon>Caulochytriaceae</taxon>
        <taxon>Caulochytrium</taxon>
    </lineage>
</organism>
<proteinExistence type="predicted"/>
<feature type="compositionally biased region" description="Gly residues" evidence="1">
    <location>
        <begin position="19"/>
        <end position="38"/>
    </location>
</feature>
<gene>
    <name evidence="2" type="ORF">CAUPRSCDRAFT_11652</name>
</gene>
<dbReference type="EMBL" id="ML009727">
    <property type="protein sequence ID" value="RKO96661.1"/>
    <property type="molecule type" value="Genomic_DNA"/>
</dbReference>
<evidence type="ECO:0000313" key="3">
    <source>
        <dbReference type="Proteomes" id="UP000268535"/>
    </source>
</evidence>
<feature type="region of interest" description="Disordered" evidence="1">
    <location>
        <begin position="1"/>
        <end position="54"/>
    </location>
</feature>
<reference evidence="3" key="1">
    <citation type="journal article" date="2018" name="Nat. Microbiol.">
        <title>Leveraging single-cell genomics to expand the fungal tree of life.</title>
        <authorList>
            <person name="Ahrendt S.R."/>
            <person name="Quandt C.A."/>
            <person name="Ciobanu D."/>
            <person name="Clum A."/>
            <person name="Salamov A."/>
            <person name="Andreopoulos B."/>
            <person name="Cheng J.F."/>
            <person name="Woyke T."/>
            <person name="Pelin A."/>
            <person name="Henrissat B."/>
            <person name="Reynolds N.K."/>
            <person name="Benny G.L."/>
            <person name="Smith M.E."/>
            <person name="James T.Y."/>
            <person name="Grigoriev I.V."/>
        </authorList>
    </citation>
    <scope>NUCLEOTIDE SEQUENCE [LARGE SCALE GENOMIC DNA]</scope>
    <source>
        <strain evidence="3">ATCC 52028</strain>
    </source>
</reference>
<name>A0A4P9WTN6_9FUNG</name>
<sequence>MLRVIRSRSVGAAASGADDAGGGGGSSSSGGGGGGGGDAESHPDASPSRGVGTFVLAASAEDGGRAGHLRVLTPLGGVRAHPIDAAAPAHRLHACVRACPPPCPPASATPTPRAVGSPTPPPPPPPPGLLASPGHGMASHGQTPA</sequence>
<protein>
    <submittedName>
        <fullName evidence="2">Uncharacterized protein</fullName>
    </submittedName>
</protein>
<dbReference type="Proteomes" id="UP000268535">
    <property type="component" value="Unassembled WGS sequence"/>
</dbReference>